<dbReference type="InterPro" id="IPR036188">
    <property type="entry name" value="FAD/NAD-bd_sf"/>
</dbReference>
<gene>
    <name evidence="6" type="ORF">Pdw03_2939</name>
</gene>
<dbReference type="Gene3D" id="3.40.30.120">
    <property type="match status" value="1"/>
</dbReference>
<organism evidence="6 7">
    <name type="scientific">Penicillium digitatum</name>
    <name type="common">Green mold</name>
    <dbReference type="NCBI Taxonomy" id="36651"/>
    <lineage>
        <taxon>Eukaryota</taxon>
        <taxon>Fungi</taxon>
        <taxon>Dikarya</taxon>
        <taxon>Ascomycota</taxon>
        <taxon>Pezizomycotina</taxon>
        <taxon>Eurotiomycetes</taxon>
        <taxon>Eurotiomycetidae</taxon>
        <taxon>Eurotiales</taxon>
        <taxon>Aspergillaceae</taxon>
        <taxon>Penicillium</taxon>
    </lineage>
</organism>
<dbReference type="Proteomes" id="UP000595662">
    <property type="component" value="Chromosome 1"/>
</dbReference>
<sequence length="588" mass="63985">MSLDNLAVENNPNSGVVIVGGGPVGLILALTLAHHGLRSVLFEKNVTTTQSGFPTGNTPSEESTDTSTRFPKMDLTLARTMEILRTLGLADGLRARGVAPEYPFTVRFSSGLGAEHPLSEWRLPSADQFHQRILSQNDGTMSLEPWLRVSGDVFETFLKERCEQSPLVNVRFGWAVTHIIEGDTGVEIRVRSPHTGGEEVIHSQHSTVVLIHFRSRDLAGLHRQGQFWHTFFPSDPSINGDSVGGAIISQNEVDTWTVHDFRAPGSKPSTSSAQETIYRILGGMGDPYPIIIDEIILQSTYTPSIAIAKRYAGPLHRVFLAGDACHQTIPSGGYGMNMGIADAFDLGWKLAGTIQGWGGPQLLASYEQERRPVAELMQHWGKIHAGKLMGLASEVKLDATIIDAPDARGQQLRQKIHEYVQGNDAQNQSFGVEYGHQYQSDIIAKSSFSHPPPFDSRSYPPTTHPGFRAPHVFLTNGSAIFDKYGKDLTLVEFVDGLPGSSSSGSTLFRDAAGEHQIPLHLMSLAGESHAHEIWGAQLVLVRPDGFVSWHGNEIASKEEARLILLQATGHVDPFSSVAESGVASCLQG</sequence>
<keyword evidence="6" id="KW-0503">Monooxygenase</keyword>
<dbReference type="Gene3D" id="3.30.9.10">
    <property type="entry name" value="D-Amino Acid Oxidase, subunit A, domain 2"/>
    <property type="match status" value="2"/>
</dbReference>
<evidence type="ECO:0000256" key="4">
    <source>
        <dbReference type="SAM" id="MobiDB-lite"/>
    </source>
</evidence>
<accession>A0A7T7BHM1</accession>
<evidence type="ECO:0000256" key="3">
    <source>
        <dbReference type="ARBA" id="ARBA00023002"/>
    </source>
</evidence>
<dbReference type="GO" id="GO:0016709">
    <property type="term" value="F:oxidoreductase activity, acting on paired donors, with incorporation or reduction of molecular oxygen, NAD(P)H as one donor, and incorporation of one atom of oxygen"/>
    <property type="evidence" value="ECO:0007669"/>
    <property type="project" value="UniProtKB-ARBA"/>
</dbReference>
<keyword evidence="1" id="KW-0285">Flavoprotein</keyword>
<dbReference type="VEuPathDB" id="FungiDB:PDIP_85370"/>
<evidence type="ECO:0000313" key="7">
    <source>
        <dbReference type="Proteomes" id="UP000595662"/>
    </source>
</evidence>
<dbReference type="AlphaFoldDB" id="A0A7T7BHM1"/>
<dbReference type="GeneID" id="26236851"/>
<dbReference type="RefSeq" id="XP_014532693.2">
    <property type="nucleotide sequence ID" value="XM_014677207.2"/>
</dbReference>
<protein>
    <submittedName>
        <fullName evidence="6">FAD-dependent monooxygenase</fullName>
    </submittedName>
</protein>
<keyword evidence="3" id="KW-0560">Oxidoreductase</keyword>
<feature type="domain" description="FAD-binding" evidence="5">
    <location>
        <begin position="16"/>
        <end position="377"/>
    </location>
</feature>
<dbReference type="Pfam" id="PF01494">
    <property type="entry name" value="FAD_binding_3"/>
    <property type="match status" value="1"/>
</dbReference>
<evidence type="ECO:0000256" key="2">
    <source>
        <dbReference type="ARBA" id="ARBA00022827"/>
    </source>
</evidence>
<reference evidence="6 7" key="1">
    <citation type="submission" date="2020-08" db="EMBL/GenBank/DDBJ databases">
        <title>The completed genome sequence of the pathogenic ascomycete fungus Penicillium digitatum.</title>
        <authorList>
            <person name="Wang M."/>
        </authorList>
    </citation>
    <scope>NUCLEOTIDE SEQUENCE [LARGE SCALE GENOMIC DNA]</scope>
    <source>
        <strain evidence="6 7">PdW03</strain>
    </source>
</reference>
<dbReference type="SUPFAM" id="SSF51905">
    <property type="entry name" value="FAD/NAD(P)-binding domain"/>
    <property type="match status" value="1"/>
</dbReference>
<dbReference type="PANTHER" id="PTHR43004:SF21">
    <property type="entry name" value="FAD-BINDING DOMAIN-CONTAINING PROTEIN-RELATED"/>
    <property type="match status" value="1"/>
</dbReference>
<dbReference type="PANTHER" id="PTHR43004">
    <property type="entry name" value="TRK SYSTEM POTASSIUM UPTAKE PROTEIN"/>
    <property type="match status" value="1"/>
</dbReference>
<keyword evidence="2" id="KW-0274">FAD</keyword>
<dbReference type="EMBL" id="CP060774">
    <property type="protein sequence ID" value="QQK40085.1"/>
    <property type="molecule type" value="Genomic_DNA"/>
</dbReference>
<dbReference type="Gene3D" id="3.50.50.60">
    <property type="entry name" value="FAD/NAD(P)-binding domain"/>
    <property type="match status" value="3"/>
</dbReference>
<evidence type="ECO:0000313" key="6">
    <source>
        <dbReference type="EMBL" id="QQK40085.1"/>
    </source>
</evidence>
<evidence type="ECO:0000259" key="5">
    <source>
        <dbReference type="Pfam" id="PF01494"/>
    </source>
</evidence>
<dbReference type="InterPro" id="IPR002938">
    <property type="entry name" value="FAD-bd"/>
</dbReference>
<evidence type="ECO:0000256" key="1">
    <source>
        <dbReference type="ARBA" id="ARBA00022630"/>
    </source>
</evidence>
<feature type="region of interest" description="Disordered" evidence="4">
    <location>
        <begin position="48"/>
        <end position="68"/>
    </location>
</feature>
<dbReference type="PRINTS" id="PR00420">
    <property type="entry name" value="RNGMNOXGNASE"/>
</dbReference>
<proteinExistence type="predicted"/>
<name>A0A7T7BHM1_PENDI</name>
<dbReference type="KEGG" id="pdp:PDIP_85370"/>
<dbReference type="GO" id="GO:0071949">
    <property type="term" value="F:FAD binding"/>
    <property type="evidence" value="ECO:0007669"/>
    <property type="project" value="InterPro"/>
</dbReference>
<dbReference type="InterPro" id="IPR050641">
    <property type="entry name" value="RIFMO-like"/>
</dbReference>